<dbReference type="EMBL" id="JBHRTL010000027">
    <property type="protein sequence ID" value="MFC3156090.1"/>
    <property type="molecule type" value="Genomic_DNA"/>
</dbReference>
<dbReference type="RefSeq" id="WP_382417188.1">
    <property type="nucleotide sequence ID" value="NZ_AP031500.1"/>
</dbReference>
<keyword evidence="3" id="KW-1003">Cell membrane</keyword>
<keyword evidence="5 7" id="KW-1133">Transmembrane helix</keyword>
<feature type="transmembrane region" description="Helical" evidence="7">
    <location>
        <begin position="311"/>
        <end position="333"/>
    </location>
</feature>
<feature type="transmembrane region" description="Helical" evidence="7">
    <location>
        <begin position="105"/>
        <end position="121"/>
    </location>
</feature>
<organism evidence="8 9">
    <name type="scientific">Gilvimarinus japonicus</name>
    <dbReference type="NCBI Taxonomy" id="1796469"/>
    <lineage>
        <taxon>Bacteria</taxon>
        <taxon>Pseudomonadati</taxon>
        <taxon>Pseudomonadota</taxon>
        <taxon>Gammaproteobacteria</taxon>
        <taxon>Cellvibrionales</taxon>
        <taxon>Cellvibrionaceae</taxon>
        <taxon>Gilvimarinus</taxon>
    </lineage>
</organism>
<sequence length="466" mass="50652">MESLSPKETELKPTGSATDSQFQLLRQRRFYPLFWTQFGGAFNDNFYKSALIMLFTYGGVERWGLSIDTLNNVVAAALIIPFFLFAPSAGQYADRLDKAQVTRRIKLLEIAVMVCGAIAIVRGSSAMLLAVIFATGIQSACFSPLKYAILPQHVNGDELTGANALFHTGTSLAVFLGLIAGTLAMQWSSGQWVVAAGGILIAWAGWRFSREIPPAPALPNAPPIQPNPLRQMARTIGYARQNKTVFWCLIGVSWYWFLGSVYLTQLPNFTREVLGGSASAVTFLLVLFLVGVVAGSLLCEKLSKHKIEPALVPLGALLVGLAGVGLALAGASFQSSQTAEALLSIFELTAELGFWAVVLAVFLLGGSAGLYTVPLQALMQAEAKPEYRAQIIAANNVLNALFMVAAAIFAVVFLGVLDFTIPHFFMLTMLLHCCIIILILAREPLFLTRVKMRFLHSAERRQEADR</sequence>
<feature type="transmembrane region" description="Helical" evidence="7">
    <location>
        <begin position="423"/>
        <end position="441"/>
    </location>
</feature>
<dbReference type="InterPro" id="IPR011701">
    <property type="entry name" value="MFS"/>
</dbReference>
<evidence type="ECO:0000313" key="9">
    <source>
        <dbReference type="Proteomes" id="UP001595548"/>
    </source>
</evidence>
<feature type="transmembrane region" description="Helical" evidence="7">
    <location>
        <begin position="162"/>
        <end position="183"/>
    </location>
</feature>
<evidence type="ECO:0000256" key="5">
    <source>
        <dbReference type="ARBA" id="ARBA00022989"/>
    </source>
</evidence>
<reference evidence="9" key="1">
    <citation type="journal article" date="2019" name="Int. J. Syst. Evol. Microbiol.">
        <title>The Global Catalogue of Microorganisms (GCM) 10K type strain sequencing project: providing services to taxonomists for standard genome sequencing and annotation.</title>
        <authorList>
            <consortium name="The Broad Institute Genomics Platform"/>
            <consortium name="The Broad Institute Genome Sequencing Center for Infectious Disease"/>
            <person name="Wu L."/>
            <person name="Ma J."/>
        </authorList>
    </citation>
    <scope>NUCLEOTIDE SEQUENCE [LARGE SCALE GENOMIC DNA]</scope>
    <source>
        <strain evidence="9">KCTC 52141</strain>
    </source>
</reference>
<comment type="caution">
    <text evidence="8">The sequence shown here is derived from an EMBL/GenBank/DDBJ whole genome shotgun (WGS) entry which is preliminary data.</text>
</comment>
<evidence type="ECO:0000256" key="3">
    <source>
        <dbReference type="ARBA" id="ARBA00022475"/>
    </source>
</evidence>
<dbReference type="PANTHER" id="PTHR43266:SF2">
    <property type="entry name" value="MAJOR FACILITATOR SUPERFAMILY (MFS) PROFILE DOMAIN-CONTAINING PROTEIN"/>
    <property type="match status" value="1"/>
</dbReference>
<evidence type="ECO:0000256" key="2">
    <source>
        <dbReference type="ARBA" id="ARBA00022448"/>
    </source>
</evidence>
<name>A0ABV7HQJ1_9GAMM</name>
<feature type="transmembrane region" description="Helical" evidence="7">
    <location>
        <begin position="73"/>
        <end position="93"/>
    </location>
</feature>
<keyword evidence="4 7" id="KW-0812">Transmembrane</keyword>
<gene>
    <name evidence="8" type="ORF">ACFOEB_12845</name>
</gene>
<dbReference type="Gene3D" id="1.20.1250.20">
    <property type="entry name" value="MFS general substrate transporter like domains"/>
    <property type="match status" value="1"/>
</dbReference>
<keyword evidence="6 7" id="KW-0472">Membrane</keyword>
<proteinExistence type="predicted"/>
<dbReference type="InterPro" id="IPR036259">
    <property type="entry name" value="MFS_trans_sf"/>
</dbReference>
<feature type="transmembrane region" description="Helical" evidence="7">
    <location>
        <begin position="396"/>
        <end position="417"/>
    </location>
</feature>
<evidence type="ECO:0000256" key="4">
    <source>
        <dbReference type="ARBA" id="ARBA00022692"/>
    </source>
</evidence>
<feature type="transmembrane region" description="Helical" evidence="7">
    <location>
        <begin position="189"/>
        <end position="206"/>
    </location>
</feature>
<keyword evidence="9" id="KW-1185">Reference proteome</keyword>
<feature type="transmembrane region" description="Helical" evidence="7">
    <location>
        <begin position="276"/>
        <end position="299"/>
    </location>
</feature>
<dbReference type="SUPFAM" id="SSF103473">
    <property type="entry name" value="MFS general substrate transporter"/>
    <property type="match status" value="1"/>
</dbReference>
<evidence type="ECO:0000256" key="7">
    <source>
        <dbReference type="SAM" id="Phobius"/>
    </source>
</evidence>
<dbReference type="Proteomes" id="UP001595548">
    <property type="component" value="Unassembled WGS sequence"/>
</dbReference>
<feature type="transmembrane region" description="Helical" evidence="7">
    <location>
        <begin position="244"/>
        <end position="264"/>
    </location>
</feature>
<feature type="transmembrane region" description="Helical" evidence="7">
    <location>
        <begin position="353"/>
        <end position="375"/>
    </location>
</feature>
<protein>
    <submittedName>
        <fullName evidence="8">MFS transporter</fullName>
    </submittedName>
</protein>
<evidence type="ECO:0000256" key="1">
    <source>
        <dbReference type="ARBA" id="ARBA00004651"/>
    </source>
</evidence>
<dbReference type="PANTHER" id="PTHR43266">
    <property type="entry name" value="MACROLIDE-EFFLUX PROTEIN"/>
    <property type="match status" value="1"/>
</dbReference>
<evidence type="ECO:0000256" key="6">
    <source>
        <dbReference type="ARBA" id="ARBA00023136"/>
    </source>
</evidence>
<keyword evidence="2" id="KW-0813">Transport</keyword>
<feature type="transmembrane region" description="Helical" evidence="7">
    <location>
        <begin position="127"/>
        <end position="150"/>
    </location>
</feature>
<comment type="subcellular location">
    <subcellularLocation>
        <location evidence="1">Cell membrane</location>
        <topology evidence="1">Multi-pass membrane protein</topology>
    </subcellularLocation>
</comment>
<evidence type="ECO:0000313" key="8">
    <source>
        <dbReference type="EMBL" id="MFC3156090.1"/>
    </source>
</evidence>
<dbReference type="Pfam" id="PF07690">
    <property type="entry name" value="MFS_1"/>
    <property type="match status" value="1"/>
</dbReference>
<dbReference type="CDD" id="cd06173">
    <property type="entry name" value="MFS_MefA_like"/>
    <property type="match status" value="1"/>
</dbReference>
<accession>A0ABV7HQJ1</accession>